<dbReference type="GeneID" id="81377163"/>
<evidence type="ECO:0000256" key="4">
    <source>
        <dbReference type="ARBA" id="ARBA00023242"/>
    </source>
</evidence>
<evidence type="ECO:0000256" key="2">
    <source>
        <dbReference type="ARBA" id="ARBA00023015"/>
    </source>
</evidence>
<evidence type="ECO:0000313" key="7">
    <source>
        <dbReference type="Proteomes" id="UP001147747"/>
    </source>
</evidence>
<sequence length="339" mass="39172">MSEQEAQSLFGTEREAALALYRRYTEQELTQAALLNVDDDFLALQALILFLTVNRMLGEVDIAWKLTGLAKRSSILQRTDLPPFQLELQKRMAWQLWYLDHRAGQDHGQHDGPPRTPSVDPPTNINDSDFGPTSSILPVSSLGWTEQTFALARFDIGITRNELTKAMPLDKKRQTIEECQQCITRKYIKYCTDDQNSVQWLTRHVSHVLIMEMWFELYSADTIPISLQLVGTRVYHEQTFQDHLFLQAIDIVDTSTRLHMEPLSRRWKWLLKGYQQFRPLSFLINELLYRKKCAAVSHAWTIVKKALDQQPTQVRDSVNGKALDALKAKARDIQDRIGD</sequence>
<keyword evidence="4" id="KW-0539">Nucleus</keyword>
<name>A0A9W9VEL8_9EURO</name>
<accession>A0A9W9VEL8</accession>
<reference evidence="6" key="2">
    <citation type="journal article" date="2023" name="IMA Fungus">
        <title>Comparative genomic study of the Penicillium genus elucidates a diverse pangenome and 15 lateral gene transfer events.</title>
        <authorList>
            <person name="Petersen C."/>
            <person name="Sorensen T."/>
            <person name="Nielsen M.R."/>
            <person name="Sondergaard T.E."/>
            <person name="Sorensen J.L."/>
            <person name="Fitzpatrick D.A."/>
            <person name="Frisvad J.C."/>
            <person name="Nielsen K.L."/>
        </authorList>
    </citation>
    <scope>NUCLEOTIDE SEQUENCE</scope>
    <source>
        <strain evidence="6">IBT 29677</strain>
    </source>
</reference>
<gene>
    <name evidence="6" type="ORF">N7509_013546</name>
</gene>
<dbReference type="PANTHER" id="PTHR31001">
    <property type="entry name" value="UNCHARACTERIZED TRANSCRIPTIONAL REGULATORY PROTEIN"/>
    <property type="match status" value="1"/>
</dbReference>
<dbReference type="Proteomes" id="UP001147747">
    <property type="component" value="Unassembled WGS sequence"/>
</dbReference>
<dbReference type="PANTHER" id="PTHR31001:SF85">
    <property type="entry name" value="ZN(II)2CYS6 TRANSCRIPTION FACTOR (EUROFUNG)"/>
    <property type="match status" value="1"/>
</dbReference>
<comment type="caution">
    <text evidence="6">The sequence shown here is derived from an EMBL/GenBank/DDBJ whole genome shotgun (WGS) entry which is preliminary data.</text>
</comment>
<dbReference type="GO" id="GO:0005634">
    <property type="term" value="C:nucleus"/>
    <property type="evidence" value="ECO:0007669"/>
    <property type="project" value="UniProtKB-SubCell"/>
</dbReference>
<feature type="region of interest" description="Disordered" evidence="5">
    <location>
        <begin position="105"/>
        <end position="127"/>
    </location>
</feature>
<dbReference type="OrthoDB" id="424974at2759"/>
<dbReference type="EMBL" id="JAPZBU010000012">
    <property type="protein sequence ID" value="KAJ5376660.1"/>
    <property type="molecule type" value="Genomic_DNA"/>
</dbReference>
<keyword evidence="3" id="KW-0804">Transcription</keyword>
<dbReference type="AlphaFoldDB" id="A0A9W9VEL8"/>
<evidence type="ECO:0000256" key="1">
    <source>
        <dbReference type="ARBA" id="ARBA00004123"/>
    </source>
</evidence>
<keyword evidence="7" id="KW-1185">Reference proteome</keyword>
<proteinExistence type="predicted"/>
<protein>
    <recommendedName>
        <fullName evidence="8">Transcription factor domain-containing protein</fullName>
    </recommendedName>
</protein>
<evidence type="ECO:0000313" key="6">
    <source>
        <dbReference type="EMBL" id="KAJ5376660.1"/>
    </source>
</evidence>
<evidence type="ECO:0000256" key="3">
    <source>
        <dbReference type="ARBA" id="ARBA00023163"/>
    </source>
</evidence>
<dbReference type="CDD" id="cd12148">
    <property type="entry name" value="fungal_TF_MHR"/>
    <property type="match status" value="1"/>
</dbReference>
<reference evidence="6" key="1">
    <citation type="submission" date="2022-12" db="EMBL/GenBank/DDBJ databases">
        <authorList>
            <person name="Petersen C."/>
        </authorList>
    </citation>
    <scope>NUCLEOTIDE SEQUENCE</scope>
    <source>
        <strain evidence="6">IBT 29677</strain>
    </source>
</reference>
<dbReference type="InterPro" id="IPR050613">
    <property type="entry name" value="Sec_Metabolite_Reg"/>
</dbReference>
<evidence type="ECO:0000256" key="5">
    <source>
        <dbReference type="SAM" id="MobiDB-lite"/>
    </source>
</evidence>
<organism evidence="6 7">
    <name type="scientific">Penicillium cosmopolitanum</name>
    <dbReference type="NCBI Taxonomy" id="1131564"/>
    <lineage>
        <taxon>Eukaryota</taxon>
        <taxon>Fungi</taxon>
        <taxon>Dikarya</taxon>
        <taxon>Ascomycota</taxon>
        <taxon>Pezizomycotina</taxon>
        <taxon>Eurotiomycetes</taxon>
        <taxon>Eurotiomycetidae</taxon>
        <taxon>Eurotiales</taxon>
        <taxon>Aspergillaceae</taxon>
        <taxon>Penicillium</taxon>
    </lineage>
</organism>
<comment type="subcellular location">
    <subcellularLocation>
        <location evidence="1">Nucleus</location>
    </subcellularLocation>
</comment>
<evidence type="ECO:0008006" key="8">
    <source>
        <dbReference type="Google" id="ProtNLM"/>
    </source>
</evidence>
<keyword evidence="2" id="KW-0805">Transcription regulation</keyword>
<dbReference type="RefSeq" id="XP_056481690.1">
    <property type="nucleotide sequence ID" value="XM_056638183.1"/>
</dbReference>